<dbReference type="AlphaFoldDB" id="A0A4V6J6X5"/>
<protein>
    <submittedName>
        <fullName evidence="1">Uncharacterized protein</fullName>
    </submittedName>
</protein>
<sequence>MDNHCVSLVWSVKAGSRPREVDSVDVLHRYKLWLVFILNMRSRSTPPTTPTDWLVPRSTNCVERPLLVLFTMACIVASLIPEKRLMCFH</sequence>
<organism evidence="1">
    <name type="scientific">Gibberella zeae</name>
    <name type="common">Wheat head blight fungus</name>
    <name type="synonym">Fusarium graminearum</name>
    <dbReference type="NCBI Taxonomy" id="5518"/>
    <lineage>
        <taxon>Eukaryota</taxon>
        <taxon>Fungi</taxon>
        <taxon>Dikarya</taxon>
        <taxon>Ascomycota</taxon>
        <taxon>Pezizomycotina</taxon>
        <taxon>Sordariomycetes</taxon>
        <taxon>Hypocreomycetidae</taxon>
        <taxon>Hypocreales</taxon>
        <taxon>Nectriaceae</taxon>
        <taxon>Fusarium</taxon>
    </lineage>
</organism>
<gene>
    <name evidence="1" type="ORF">FUG_LOCUS72711</name>
</gene>
<reference evidence="1" key="1">
    <citation type="submission" date="2019-04" db="EMBL/GenBank/DDBJ databases">
        <authorList>
            <person name="Melise S."/>
            <person name="Noan J."/>
            <person name="Okalmin O."/>
        </authorList>
    </citation>
    <scope>NUCLEOTIDE SEQUENCE</scope>
    <source>
        <strain evidence="1">FN9</strain>
    </source>
</reference>
<dbReference type="EMBL" id="CAAKMV010000055">
    <property type="protein sequence ID" value="VIO53114.1"/>
    <property type="molecule type" value="Genomic_DNA"/>
</dbReference>
<proteinExistence type="predicted"/>
<name>A0A4V6J6X5_GIBZA</name>
<accession>A0A4V6J6X5</accession>
<evidence type="ECO:0000313" key="1">
    <source>
        <dbReference type="EMBL" id="VIO53114.1"/>
    </source>
</evidence>